<gene>
    <name evidence="3" type="ORF">GTOL_10270</name>
</gene>
<evidence type="ECO:0000313" key="4">
    <source>
        <dbReference type="Proteomes" id="UP000742786"/>
    </source>
</evidence>
<dbReference type="EMBL" id="CAJQUM010000001">
    <property type="protein sequence ID" value="CAG4882388.1"/>
    <property type="molecule type" value="Genomic_DNA"/>
</dbReference>
<dbReference type="Pfam" id="PF04972">
    <property type="entry name" value="BON"/>
    <property type="match status" value="1"/>
</dbReference>
<sequence>MPLPKSLSHIGITASILLALGSVTAAYAADEPSNEPMRSGGTGTGAYPSDSAITAKVKAAFISNKLSGISVTADLGVVDLSGSVATEELRQQATRIASSVDGVRGVDYAGLSIEKKGS</sequence>
<dbReference type="RefSeq" id="WP_220634464.1">
    <property type="nucleotide sequence ID" value="NZ_CAJQUM010000001.1"/>
</dbReference>
<evidence type="ECO:0000313" key="3">
    <source>
        <dbReference type="EMBL" id="CAG4882388.1"/>
    </source>
</evidence>
<feature type="domain" description="BON" evidence="2">
    <location>
        <begin position="49"/>
        <end position="115"/>
    </location>
</feature>
<organism evidence="3 4">
    <name type="scientific">Georgfuchsia toluolica</name>
    <dbReference type="NCBI Taxonomy" id="424218"/>
    <lineage>
        <taxon>Bacteria</taxon>
        <taxon>Pseudomonadati</taxon>
        <taxon>Pseudomonadota</taxon>
        <taxon>Betaproteobacteria</taxon>
        <taxon>Nitrosomonadales</taxon>
        <taxon>Sterolibacteriaceae</taxon>
        <taxon>Georgfuchsia</taxon>
    </lineage>
</organism>
<name>A0A916J1S8_9PROT</name>
<dbReference type="PANTHER" id="PTHR34606:SF15">
    <property type="entry name" value="BON DOMAIN-CONTAINING PROTEIN"/>
    <property type="match status" value="1"/>
</dbReference>
<keyword evidence="4" id="KW-1185">Reference proteome</keyword>
<accession>A0A916J1S8</accession>
<dbReference type="InterPro" id="IPR007055">
    <property type="entry name" value="BON_dom"/>
</dbReference>
<dbReference type="Gene3D" id="3.30.1340.30">
    <property type="match status" value="1"/>
</dbReference>
<dbReference type="AlphaFoldDB" id="A0A916J1S8"/>
<evidence type="ECO:0000256" key="1">
    <source>
        <dbReference type="SAM" id="SignalP"/>
    </source>
</evidence>
<feature type="signal peptide" evidence="1">
    <location>
        <begin position="1"/>
        <end position="28"/>
    </location>
</feature>
<feature type="chain" id="PRO_5037460803" description="BON domain-containing protein" evidence="1">
    <location>
        <begin position="29"/>
        <end position="118"/>
    </location>
</feature>
<proteinExistence type="predicted"/>
<dbReference type="InterPro" id="IPR051686">
    <property type="entry name" value="Lipoprotein_DolP"/>
</dbReference>
<reference evidence="3" key="1">
    <citation type="submission" date="2021-04" db="EMBL/GenBank/DDBJ databases">
        <authorList>
            <person name="Hornung B."/>
        </authorList>
    </citation>
    <scope>NUCLEOTIDE SEQUENCE</scope>
    <source>
        <strain evidence="3">G5G6</strain>
    </source>
</reference>
<protein>
    <recommendedName>
        <fullName evidence="2">BON domain-containing protein</fullName>
    </recommendedName>
</protein>
<dbReference type="PROSITE" id="PS50914">
    <property type="entry name" value="BON"/>
    <property type="match status" value="1"/>
</dbReference>
<keyword evidence="1" id="KW-0732">Signal</keyword>
<dbReference type="PANTHER" id="PTHR34606">
    <property type="entry name" value="BON DOMAIN-CONTAINING PROTEIN"/>
    <property type="match status" value="1"/>
</dbReference>
<evidence type="ECO:0000259" key="2">
    <source>
        <dbReference type="PROSITE" id="PS50914"/>
    </source>
</evidence>
<dbReference type="Proteomes" id="UP000742786">
    <property type="component" value="Unassembled WGS sequence"/>
</dbReference>
<comment type="caution">
    <text evidence="3">The sequence shown here is derived from an EMBL/GenBank/DDBJ whole genome shotgun (WGS) entry which is preliminary data.</text>
</comment>